<feature type="compositionally biased region" description="Basic and acidic residues" evidence="13">
    <location>
        <begin position="880"/>
        <end position="891"/>
    </location>
</feature>
<dbReference type="Pfam" id="PF08351">
    <property type="entry name" value="TmcA_N"/>
    <property type="match status" value="1"/>
</dbReference>
<dbReference type="GO" id="GO:0005524">
    <property type="term" value="F:ATP binding"/>
    <property type="evidence" value="ECO:0007669"/>
    <property type="project" value="UniProtKB-UniRule"/>
</dbReference>
<evidence type="ECO:0000256" key="5">
    <source>
        <dbReference type="ARBA" id="ARBA00022741"/>
    </source>
</evidence>
<evidence type="ECO:0000256" key="13">
    <source>
        <dbReference type="SAM" id="MobiDB-lite"/>
    </source>
</evidence>
<dbReference type="GO" id="GO:0030515">
    <property type="term" value="F:snoRNA binding"/>
    <property type="evidence" value="ECO:0007669"/>
    <property type="project" value="EnsemblFungi"/>
</dbReference>
<feature type="domain" description="TmcA/NAT10 N-terminal" evidence="15">
    <location>
        <begin position="6"/>
        <end position="199"/>
    </location>
</feature>
<reference evidence="18 19" key="1">
    <citation type="journal article" date="2013" name="Curr. Biol.">
        <title>Shared signatures of parasitism and phylogenomics unite Cryptomycota and microsporidia.</title>
        <authorList>
            <person name="James T.Y."/>
            <person name="Pelin A."/>
            <person name="Bonen L."/>
            <person name="Ahrendt S."/>
            <person name="Sain D."/>
            <person name="Corradi N."/>
            <person name="Stajich J.E."/>
        </authorList>
    </citation>
    <scope>NUCLEOTIDE SEQUENCE [LARGE SCALE GENOMIC DNA]</scope>
    <source>
        <strain evidence="18 19">CSF55</strain>
    </source>
</reference>
<feature type="coiled-coil region" evidence="12">
    <location>
        <begin position="913"/>
        <end position="940"/>
    </location>
</feature>
<dbReference type="GO" id="GO:1904812">
    <property type="term" value="P:rRNA acetylation involved in maturation of SSU-rRNA"/>
    <property type="evidence" value="ECO:0007669"/>
    <property type="project" value="EnsemblFungi"/>
</dbReference>
<evidence type="ECO:0000256" key="3">
    <source>
        <dbReference type="ARBA" id="ARBA00022679"/>
    </source>
</evidence>
<name>A0A075B1M2_ROZAC</name>
<dbReference type="InterPro" id="IPR027417">
    <property type="entry name" value="P-loop_NTPase"/>
</dbReference>
<dbReference type="GO" id="GO:0000049">
    <property type="term" value="F:tRNA binding"/>
    <property type="evidence" value="ECO:0007669"/>
    <property type="project" value="EnsemblFungi"/>
</dbReference>
<comment type="catalytic activity">
    <reaction evidence="9 11">
        <text>a cytidine in 18S rRNA + acetyl-CoA + ATP + H2O = an N(4)-acetylcytidine in 18S rRNA + ADP + phosphate + CoA + H(+)</text>
        <dbReference type="Rhea" id="RHEA:51424"/>
        <dbReference type="Rhea" id="RHEA-COMP:13575"/>
        <dbReference type="Rhea" id="RHEA-COMP:13576"/>
        <dbReference type="ChEBI" id="CHEBI:15377"/>
        <dbReference type="ChEBI" id="CHEBI:15378"/>
        <dbReference type="ChEBI" id="CHEBI:30616"/>
        <dbReference type="ChEBI" id="CHEBI:43474"/>
        <dbReference type="ChEBI" id="CHEBI:57287"/>
        <dbReference type="ChEBI" id="CHEBI:57288"/>
        <dbReference type="ChEBI" id="CHEBI:74900"/>
        <dbReference type="ChEBI" id="CHEBI:82748"/>
        <dbReference type="ChEBI" id="CHEBI:456216"/>
    </reaction>
</comment>
<evidence type="ECO:0000259" key="15">
    <source>
        <dbReference type="Pfam" id="PF08351"/>
    </source>
</evidence>
<evidence type="ECO:0000256" key="4">
    <source>
        <dbReference type="ARBA" id="ARBA00022694"/>
    </source>
</evidence>
<keyword evidence="18" id="KW-0347">Helicase</keyword>
<dbReference type="Pfam" id="PF05127">
    <property type="entry name" value="NAT10_TcmA_helicase"/>
    <property type="match status" value="1"/>
</dbReference>
<comment type="catalytic activity">
    <reaction evidence="11">
        <text>a cytidine in tRNA + acetyl-CoA + ATP + H2O = an N(4)-acetylcytidine in tRNA + ADP + phosphate + CoA + H(+)</text>
        <dbReference type="Rhea" id="RHEA:53876"/>
        <dbReference type="Rhea" id="RHEA-COMP:13670"/>
        <dbReference type="Rhea" id="RHEA-COMP:13671"/>
        <dbReference type="ChEBI" id="CHEBI:15377"/>
        <dbReference type="ChEBI" id="CHEBI:15378"/>
        <dbReference type="ChEBI" id="CHEBI:30616"/>
        <dbReference type="ChEBI" id="CHEBI:43474"/>
        <dbReference type="ChEBI" id="CHEBI:57287"/>
        <dbReference type="ChEBI" id="CHEBI:57288"/>
        <dbReference type="ChEBI" id="CHEBI:74900"/>
        <dbReference type="ChEBI" id="CHEBI:82748"/>
        <dbReference type="ChEBI" id="CHEBI:456216"/>
    </reaction>
</comment>
<dbReference type="HAMAP" id="MF_03211">
    <property type="entry name" value="RNA_acetyltr_Nat10"/>
    <property type="match status" value="1"/>
</dbReference>
<comment type="subcellular location">
    <subcellularLocation>
        <location evidence="1 11">Nucleus</location>
        <location evidence="1 11">Nucleolus</location>
    </subcellularLocation>
</comment>
<dbReference type="GO" id="GO:0030688">
    <property type="term" value="C:preribosome, small subunit precursor"/>
    <property type="evidence" value="ECO:0007669"/>
    <property type="project" value="EnsemblFungi"/>
</dbReference>
<keyword evidence="18" id="KW-0378">Hydrolase</keyword>
<dbReference type="CDD" id="cd04301">
    <property type="entry name" value="NAT_SF"/>
    <property type="match status" value="1"/>
</dbReference>
<keyword evidence="12" id="KW-0175">Coiled coil</keyword>
<evidence type="ECO:0000256" key="1">
    <source>
        <dbReference type="ARBA" id="ARBA00004604"/>
    </source>
</evidence>
<comment type="similarity">
    <text evidence="11">Belongs to the RNA cytidine acetyltransferase family. NAT10 subfamily.</text>
</comment>
<dbReference type="Pfam" id="PF13725">
    <property type="entry name" value="tRNA_bind_2"/>
    <property type="match status" value="1"/>
</dbReference>
<feature type="domain" description="TcmA/NAT10 helicase" evidence="14">
    <location>
        <begin position="279"/>
        <end position="465"/>
    </location>
</feature>
<dbReference type="FunFam" id="3.40.50.300:FF:002218">
    <property type="entry name" value="tRNA(Met) cytidine acetyltransferase TmcA"/>
    <property type="match status" value="1"/>
</dbReference>
<dbReference type="EC" id="2.3.1.-" evidence="11"/>
<dbReference type="AlphaFoldDB" id="A0A075B1M2"/>
<dbReference type="Pfam" id="PF13718">
    <property type="entry name" value="GNAT_acetyltr_2"/>
    <property type="match status" value="1"/>
</dbReference>
<evidence type="ECO:0000313" key="18">
    <source>
        <dbReference type="EMBL" id="EPZ34683.1"/>
    </source>
</evidence>
<dbReference type="OMA" id="HLHYIMS"/>
<evidence type="ECO:0000256" key="12">
    <source>
        <dbReference type="SAM" id="Coils"/>
    </source>
</evidence>
<evidence type="ECO:0000256" key="6">
    <source>
        <dbReference type="ARBA" id="ARBA00022840"/>
    </source>
</evidence>
<evidence type="ECO:0000256" key="7">
    <source>
        <dbReference type="ARBA" id="ARBA00023242"/>
    </source>
</evidence>
<dbReference type="GO" id="GO:0051392">
    <property type="term" value="F:tRNA cytidine N4-acetyltransferase activity"/>
    <property type="evidence" value="ECO:0007669"/>
    <property type="project" value="RHEA"/>
</dbReference>
<feature type="binding site" evidence="11">
    <location>
        <position position="447"/>
    </location>
    <ligand>
        <name>ATP</name>
        <dbReference type="ChEBI" id="CHEBI:30616"/>
    </ligand>
</feature>
<feature type="binding site" evidence="11">
    <location>
        <begin position="613"/>
        <end position="619"/>
    </location>
    <ligand>
        <name>acetyl-CoA</name>
        <dbReference type="ChEBI" id="CHEBI:57288"/>
    </ligand>
</feature>
<dbReference type="InterPro" id="IPR027992">
    <property type="entry name" value="tRNA_bind_dom"/>
</dbReference>
<evidence type="ECO:0000256" key="9">
    <source>
        <dbReference type="ARBA" id="ARBA00052133"/>
    </source>
</evidence>
<keyword evidence="19" id="KW-1185">Reference proteome</keyword>
<keyword evidence="3 11" id="KW-0808">Transferase</keyword>
<evidence type="ECO:0000313" key="19">
    <source>
        <dbReference type="Proteomes" id="UP000030755"/>
    </source>
</evidence>
<evidence type="ECO:0000259" key="16">
    <source>
        <dbReference type="Pfam" id="PF13718"/>
    </source>
</evidence>
<organism evidence="18 19">
    <name type="scientific">Rozella allomycis (strain CSF55)</name>
    <dbReference type="NCBI Taxonomy" id="988480"/>
    <lineage>
        <taxon>Eukaryota</taxon>
        <taxon>Fungi</taxon>
        <taxon>Fungi incertae sedis</taxon>
        <taxon>Cryptomycota</taxon>
        <taxon>Cryptomycota incertae sedis</taxon>
        <taxon>Rozella</taxon>
    </lineage>
</organism>
<keyword evidence="6 11" id="KW-0067">ATP-binding</keyword>
<dbReference type="EMBL" id="KE560926">
    <property type="protein sequence ID" value="EPZ34683.1"/>
    <property type="molecule type" value="Genomic_DNA"/>
</dbReference>
<feature type="domain" description="N-acetyltransferase" evidence="16">
    <location>
        <begin position="505"/>
        <end position="725"/>
    </location>
</feature>
<evidence type="ECO:0000256" key="8">
    <source>
        <dbReference type="ARBA" id="ARBA00023315"/>
    </source>
</evidence>
<evidence type="ECO:0000256" key="2">
    <source>
        <dbReference type="ARBA" id="ARBA00022552"/>
    </source>
</evidence>
<evidence type="ECO:0000259" key="17">
    <source>
        <dbReference type="Pfam" id="PF13725"/>
    </source>
</evidence>
<dbReference type="InterPro" id="IPR000182">
    <property type="entry name" value="GNAT_dom"/>
</dbReference>
<dbReference type="STRING" id="988480.A0A075B1M2"/>
<keyword evidence="2 11" id="KW-0698">rRNA processing</keyword>
<dbReference type="OrthoDB" id="10067491at2759"/>
<dbReference type="PANTHER" id="PTHR10925:SF5">
    <property type="entry name" value="RNA CYTIDINE ACETYLTRANSFERASE"/>
    <property type="match status" value="1"/>
</dbReference>
<dbReference type="Gene3D" id="3.40.630.30">
    <property type="match status" value="1"/>
</dbReference>
<sequence>MKKKIDSRIKTLLENSVAANQRSLFVLIGDRGKDQVVHLHYMLCKANMTRPSVLWCYKKELGFTTHRKKRMNQIKKKKERGMLDPETEDPFELFISSTDIRYAYYKETEKILGNTYGMCVLQDFEALTPNLLARTIETVQGGGIVVLLLRTMDSLKQLYTMTMDVHSRYRTEVHEDVVARFNERFLLSLTKCENSIVLDDQWNVLPISESIRGIKAIDENDLEKIKESNPELIELKESLKETQPVGSLVELAKTIDQAKALLVFVEAIADKSLRNIATLTASRGRGKSAALGLAIAAAVAYGYSNIFVTSPSPENLKTLFQFILKGFDALGFEEHLDYDLVQSTNPDFNKAVVRVNIFKNHRQTIQYIQPQDAHVLGQAELVVIDEAAAIPLPVVKKLIGNYLVFMASTIHGYEGTGRSLSLKLIKQLRENSNGKVLKEVTLDEPIRYSLNDPIEKWLNGLLCLDSQIPPKTTAGCPHPDECELFYVNRDTLFSFHNAAESFLQRMVALYVSSHYKNTPNDLQLMSDAPAHHLFVLLPPVDPNSNKIPEILCVIQVCLEGEISKKSILASLARGQRGGGDLIPWTVAQQFQDDEFSSLSGARIVRIATHPDYQKMGYGTRALSLLEKFYNGEIPFINEEMHEMQPEEQRHASLLEEKIQPRKNLPPLLSKLSEVKAPLLHWVGVSYGLTLQLFRFYQKKNFIPVYLRQTRNELTGEHTCIMLKKLDRPDCSATWLEELYVDFKKRFIQLLSFDFSAFSPQLALTILDYKVENTSNNFNDQFLSQLTSFDLKRLRSYSNQLVDYHLILDLVPQLALFNLNTNLIEMSPVQSAILTGVGAQRKSLDDLQKEINLPMNQLLAMFVKIIKKFVIYLEKERNEKQTVDNEPKKFDNDNSIASKPKKDYADEEQWDPTRQTLDEDLEEASDEATKLLKEKQNELIKAIDVDQYAVAGTEKDWNDALQNGKKLKNVVSIQNPSKKRSLEILKDVQKEAANAKTKSLKKKHKK</sequence>
<dbReference type="InterPro" id="IPR033688">
    <property type="entry name" value="NAT10"/>
</dbReference>
<feature type="region of interest" description="Disordered" evidence="13">
    <location>
        <begin position="880"/>
        <end position="910"/>
    </location>
</feature>
<gene>
    <name evidence="11" type="primary">NAT10</name>
    <name evidence="18" type="ORF">O9G_002747</name>
</gene>
<evidence type="ECO:0000259" key="14">
    <source>
        <dbReference type="Pfam" id="PF05127"/>
    </source>
</evidence>
<feature type="binding site" evidence="11">
    <location>
        <begin position="606"/>
        <end position="608"/>
    </location>
    <ligand>
        <name>acetyl-CoA</name>
        <dbReference type="ChEBI" id="CHEBI:57288"/>
    </ligand>
</feature>
<dbReference type="GO" id="GO:0032040">
    <property type="term" value="C:small-subunit processome"/>
    <property type="evidence" value="ECO:0007669"/>
    <property type="project" value="EnsemblFungi"/>
</dbReference>
<dbReference type="GO" id="GO:0051391">
    <property type="term" value="P:tRNA acetylation"/>
    <property type="evidence" value="ECO:0007669"/>
    <property type="project" value="UniProtKB-UniRule"/>
</dbReference>
<feature type="domain" description="Possible tRNA binding" evidence="17">
    <location>
        <begin position="734"/>
        <end position="959"/>
    </location>
</feature>
<feature type="binding site" evidence="11">
    <location>
        <position position="698"/>
    </location>
    <ligand>
        <name>acetyl-CoA</name>
        <dbReference type="ChEBI" id="CHEBI:57288"/>
    </ligand>
</feature>
<dbReference type="GO" id="GO:0016556">
    <property type="term" value="P:mRNA modification"/>
    <property type="evidence" value="ECO:0007669"/>
    <property type="project" value="EnsemblFungi"/>
</dbReference>
<dbReference type="Proteomes" id="UP000030755">
    <property type="component" value="Unassembled WGS sequence"/>
</dbReference>
<keyword evidence="7 11" id="KW-0539">Nucleus</keyword>
<dbReference type="Gene3D" id="3.40.50.11040">
    <property type="match status" value="1"/>
</dbReference>
<dbReference type="InterPro" id="IPR007807">
    <property type="entry name" value="TcmA/NAT10_helicase"/>
</dbReference>
<dbReference type="FunFam" id="3.40.50.11040:FF:000002">
    <property type="entry name" value="RNA cytidine acetyltransferase"/>
    <property type="match status" value="1"/>
</dbReference>
<dbReference type="PANTHER" id="PTHR10925">
    <property type="entry name" value="N-ACETYLTRANSFERASE 10"/>
    <property type="match status" value="1"/>
</dbReference>
<dbReference type="InterPro" id="IPR013562">
    <property type="entry name" value="TmcA/NAT10_N"/>
</dbReference>
<keyword evidence="5 11" id="KW-0547">Nucleotide-binding</keyword>
<dbReference type="HOGENOM" id="CLU_004652_0_0_1"/>
<dbReference type="InterPro" id="IPR032672">
    <property type="entry name" value="TmcA/NAT10/Kre33"/>
</dbReference>
<evidence type="ECO:0000256" key="11">
    <source>
        <dbReference type="HAMAP-Rule" id="MF_03211"/>
    </source>
</evidence>
<accession>A0A075B1M2</accession>
<feature type="binding site" evidence="11">
    <location>
        <begin position="284"/>
        <end position="293"/>
    </location>
    <ligand>
        <name>ATP</name>
        <dbReference type="ChEBI" id="CHEBI:30616"/>
    </ligand>
</feature>
<protein>
    <recommendedName>
        <fullName evidence="10 11">RNA cytidine acetyltransferase</fullName>
        <ecNumber evidence="11">2.3.1.-</ecNumber>
    </recommendedName>
    <alternativeName>
        <fullName evidence="11">18S rRNA cytosine acetyltransferase</fullName>
    </alternativeName>
</protein>
<keyword evidence="8 11" id="KW-0012">Acyltransferase</keyword>
<evidence type="ECO:0000256" key="10">
    <source>
        <dbReference type="ARBA" id="ARBA00068357"/>
    </source>
</evidence>
<proteinExistence type="inferred from homology"/>
<comment type="function">
    <text evidence="11">RNA cytidine acetyltransferase with specificity toward both 18S rRNA and tRNAs. Catalyzes the formation of N(4)-acetylcytidine (ac4C) in 18S rRNA. Required for early nucleolar cleavages of precursor rRNA at sites A0, A1 and A2 during 18S rRNA synthesis. Catalyzes the formation of ac4C in serine and leucine tRNAs. Requires the tRNA-binding adapter protein TAN1 for full tRNA acetyltransferase activity but not for 18S rRNA acetylation.</text>
</comment>
<dbReference type="Gene3D" id="3.40.50.300">
    <property type="entry name" value="P-loop containing nucleotide triphosphate hydrolases"/>
    <property type="match status" value="1"/>
</dbReference>
<comment type="subunit">
    <text evidence="11">Interacts with TAN1.</text>
</comment>
<dbReference type="GO" id="GO:1990883">
    <property type="term" value="F:18S rRNA cytidine N-acetyltransferase activity"/>
    <property type="evidence" value="ECO:0007669"/>
    <property type="project" value="EnsemblFungi"/>
</dbReference>
<dbReference type="GO" id="GO:0030686">
    <property type="term" value="C:90S preribosome"/>
    <property type="evidence" value="ECO:0007669"/>
    <property type="project" value="TreeGrafter"/>
</dbReference>
<keyword evidence="4 11" id="KW-0819">tRNA processing</keyword>
<dbReference type="GO" id="GO:0004386">
    <property type="term" value="F:helicase activity"/>
    <property type="evidence" value="ECO:0007669"/>
    <property type="project" value="UniProtKB-KW"/>
</dbReference>